<dbReference type="KEGG" id="ibu:IB211_00300c"/>
<dbReference type="eggNOG" id="COG1802">
    <property type="taxonomic scope" value="Bacteria"/>
</dbReference>
<evidence type="ECO:0000256" key="3">
    <source>
        <dbReference type="ARBA" id="ARBA00023163"/>
    </source>
</evidence>
<dbReference type="PANTHER" id="PTHR43537">
    <property type="entry name" value="TRANSCRIPTIONAL REGULATOR, GNTR FAMILY"/>
    <property type="match status" value="1"/>
</dbReference>
<dbReference type="InterPro" id="IPR000524">
    <property type="entry name" value="Tscrpt_reg_HTH_GntR"/>
</dbReference>
<protein>
    <submittedName>
        <fullName evidence="5">Transcriptional regulator, GntRNA family</fullName>
    </submittedName>
</protein>
<dbReference type="RefSeq" id="WP_058116877.1">
    <property type="nucleotide sequence ID" value="NZ_CP011307.1"/>
</dbReference>
<dbReference type="GO" id="GO:0003700">
    <property type="term" value="F:DNA-binding transcription factor activity"/>
    <property type="evidence" value="ECO:0007669"/>
    <property type="project" value="InterPro"/>
</dbReference>
<dbReference type="PANTHER" id="PTHR43537:SF5">
    <property type="entry name" value="UXU OPERON TRANSCRIPTIONAL REGULATOR"/>
    <property type="match status" value="1"/>
</dbReference>
<dbReference type="InterPro" id="IPR011711">
    <property type="entry name" value="GntR_C"/>
</dbReference>
<reference evidence="5 6" key="1">
    <citation type="journal article" date="2015" name="Nat. Commun.">
        <title>Production of butyrate from lysine and the Amadori product fructoselysine by a human gut commensal.</title>
        <authorList>
            <person name="Bui T.P."/>
            <person name="Ritari J."/>
            <person name="Boeren S."/>
            <person name="de Waard P."/>
            <person name="Plugge C.M."/>
            <person name="de Vos W.M."/>
        </authorList>
    </citation>
    <scope>NUCLEOTIDE SEQUENCE [LARGE SCALE GENOMIC DNA]</scope>
    <source>
        <strain evidence="5 6">AF211</strain>
    </source>
</reference>
<keyword evidence="1" id="KW-0805">Transcription regulation</keyword>
<evidence type="ECO:0000313" key="5">
    <source>
        <dbReference type="EMBL" id="ALP92696.1"/>
    </source>
</evidence>
<dbReference type="Gene3D" id="1.10.10.10">
    <property type="entry name" value="Winged helix-like DNA-binding domain superfamily/Winged helix DNA-binding domain"/>
    <property type="match status" value="1"/>
</dbReference>
<dbReference type="PATRIC" id="fig|1297617.4.peg.306"/>
<keyword evidence="3" id="KW-0804">Transcription</keyword>
<dbReference type="SUPFAM" id="SSF48008">
    <property type="entry name" value="GntR ligand-binding domain-like"/>
    <property type="match status" value="1"/>
</dbReference>
<dbReference type="SMART" id="SM00895">
    <property type="entry name" value="FCD"/>
    <property type="match status" value="1"/>
</dbReference>
<dbReference type="GO" id="GO:0003677">
    <property type="term" value="F:DNA binding"/>
    <property type="evidence" value="ECO:0007669"/>
    <property type="project" value="UniProtKB-KW"/>
</dbReference>
<dbReference type="AlphaFoldDB" id="A0A0S2W021"/>
<dbReference type="Proteomes" id="UP000064844">
    <property type="component" value="Chromosome"/>
</dbReference>
<dbReference type="Pfam" id="PF00392">
    <property type="entry name" value="GntR"/>
    <property type="match status" value="1"/>
</dbReference>
<organism evidence="5 6">
    <name type="scientific">Intestinimonas butyriciproducens</name>
    <dbReference type="NCBI Taxonomy" id="1297617"/>
    <lineage>
        <taxon>Bacteria</taxon>
        <taxon>Bacillati</taxon>
        <taxon>Bacillota</taxon>
        <taxon>Clostridia</taxon>
        <taxon>Eubacteriales</taxon>
        <taxon>Intestinimonas</taxon>
    </lineage>
</organism>
<dbReference type="STRING" id="1297617.IB211_00300c"/>
<sequence>MAKALAQKRESLSQVAYDQIKDMILQKELIPGQFINESQLQEMLCLGRTPVREAILALAQDNLVTVHPRRGIEITRPTPKDIHDIFEIRSLLEPTILRQCFTMVDPQWAMDMRALLLQHEDDSAGNSAETAAPLIELDNRFHLELVDTLRNQYATNLMRSLVDYLNLIRVTAWRPIRYRASNREHIDILNAILEQDLEKSCRLLSDHIHLSYQEAINTMMHSSF</sequence>
<evidence type="ECO:0000256" key="2">
    <source>
        <dbReference type="ARBA" id="ARBA00023125"/>
    </source>
</evidence>
<dbReference type="Pfam" id="PF07729">
    <property type="entry name" value="FCD"/>
    <property type="match status" value="1"/>
</dbReference>
<dbReference type="Gene3D" id="1.20.120.530">
    <property type="entry name" value="GntR ligand-binding domain-like"/>
    <property type="match status" value="1"/>
</dbReference>
<evidence type="ECO:0000259" key="4">
    <source>
        <dbReference type="PROSITE" id="PS50949"/>
    </source>
</evidence>
<dbReference type="SMART" id="SM00345">
    <property type="entry name" value="HTH_GNTR"/>
    <property type="match status" value="1"/>
</dbReference>
<proteinExistence type="predicted"/>
<dbReference type="InterPro" id="IPR036390">
    <property type="entry name" value="WH_DNA-bd_sf"/>
</dbReference>
<gene>
    <name evidence="5" type="ORF">IB211_00300c</name>
</gene>
<feature type="domain" description="HTH gntR-type" evidence="4">
    <location>
        <begin position="10"/>
        <end position="77"/>
    </location>
</feature>
<dbReference type="EMBL" id="CP011307">
    <property type="protein sequence ID" value="ALP92696.1"/>
    <property type="molecule type" value="Genomic_DNA"/>
</dbReference>
<evidence type="ECO:0000313" key="6">
    <source>
        <dbReference type="Proteomes" id="UP000064844"/>
    </source>
</evidence>
<dbReference type="PROSITE" id="PS50949">
    <property type="entry name" value="HTH_GNTR"/>
    <property type="match status" value="1"/>
</dbReference>
<evidence type="ECO:0000256" key="1">
    <source>
        <dbReference type="ARBA" id="ARBA00023015"/>
    </source>
</evidence>
<dbReference type="SUPFAM" id="SSF46785">
    <property type="entry name" value="Winged helix' DNA-binding domain"/>
    <property type="match status" value="1"/>
</dbReference>
<dbReference type="InterPro" id="IPR036388">
    <property type="entry name" value="WH-like_DNA-bd_sf"/>
</dbReference>
<dbReference type="InterPro" id="IPR008920">
    <property type="entry name" value="TF_FadR/GntR_C"/>
</dbReference>
<keyword evidence="6" id="KW-1185">Reference proteome</keyword>
<name>A0A0S2W021_9FIRM</name>
<dbReference type="CDD" id="cd07377">
    <property type="entry name" value="WHTH_GntR"/>
    <property type="match status" value="1"/>
</dbReference>
<reference evidence="6" key="2">
    <citation type="submission" date="2015-04" db="EMBL/GenBank/DDBJ databases">
        <title>A butyrogenic pathway from the amino acid lysine in a human gut commensal.</title>
        <authorList>
            <person name="de Vos W.M."/>
            <person name="Bui N.T.P."/>
            <person name="Plugge C.M."/>
            <person name="Ritari J."/>
        </authorList>
    </citation>
    <scope>NUCLEOTIDE SEQUENCE [LARGE SCALE GENOMIC DNA]</scope>
    <source>
        <strain evidence="6">AF211</strain>
    </source>
</reference>
<accession>A0A0S2W021</accession>
<keyword evidence="2" id="KW-0238">DNA-binding</keyword>